<evidence type="ECO:0000313" key="8">
    <source>
        <dbReference type="Proteomes" id="UP000682811"/>
    </source>
</evidence>
<feature type="domain" description="ABC-2 type transporter transmembrane" evidence="6">
    <location>
        <begin position="26"/>
        <end position="160"/>
    </location>
</feature>
<proteinExistence type="predicted"/>
<dbReference type="InterPro" id="IPR023908">
    <property type="entry name" value="xxxLxxG_rpt"/>
</dbReference>
<dbReference type="InterPro" id="IPR017501">
    <property type="entry name" value="Phage_infect_YhgE_C"/>
</dbReference>
<dbReference type="PANTHER" id="PTHR43077">
    <property type="entry name" value="TRANSPORT PERMEASE YVFS-RELATED"/>
    <property type="match status" value="1"/>
</dbReference>
<dbReference type="Gene3D" id="1.10.287.950">
    <property type="entry name" value="Methyl-accepting chemotaxis protein"/>
    <property type="match status" value="1"/>
</dbReference>
<dbReference type="RefSeq" id="WP_212976773.1">
    <property type="nucleotide sequence ID" value="NZ_AP025343.1"/>
</dbReference>
<dbReference type="GO" id="GO:0016020">
    <property type="term" value="C:membrane"/>
    <property type="evidence" value="ECO:0007669"/>
    <property type="project" value="UniProtKB-SubCell"/>
</dbReference>
<feature type="transmembrane region" description="Helical" evidence="5">
    <location>
        <begin position="604"/>
        <end position="624"/>
    </location>
</feature>
<evidence type="ECO:0000259" key="6">
    <source>
        <dbReference type="Pfam" id="PF12698"/>
    </source>
</evidence>
<keyword evidence="2 5" id="KW-0812">Transmembrane</keyword>
<dbReference type="AlphaFoldDB" id="A0A919Y883"/>
<keyword evidence="3 5" id="KW-1133">Transmembrane helix</keyword>
<protein>
    <recommendedName>
        <fullName evidence="6">ABC-2 type transporter transmembrane domain-containing protein</fullName>
    </recommendedName>
</protein>
<evidence type="ECO:0000256" key="1">
    <source>
        <dbReference type="ARBA" id="ARBA00004141"/>
    </source>
</evidence>
<evidence type="ECO:0000256" key="4">
    <source>
        <dbReference type="ARBA" id="ARBA00023136"/>
    </source>
</evidence>
<dbReference type="EMBL" id="BORT01000001">
    <property type="protein sequence ID" value="GIO45629.1"/>
    <property type="molecule type" value="Genomic_DNA"/>
</dbReference>
<dbReference type="InterPro" id="IPR017500">
    <property type="entry name" value="Phage_infect_YhgE_N"/>
</dbReference>
<dbReference type="GO" id="GO:0140359">
    <property type="term" value="F:ABC-type transporter activity"/>
    <property type="evidence" value="ECO:0007669"/>
    <property type="project" value="InterPro"/>
</dbReference>
<sequence>MKSLSVFFKDLAAALRNPKVLIPVIAVMFIPIMYSGVYLAAFWDPYGHLDRLPVAVVNKDSGAEFKGKELHIGSDLVDELKKEKDFDWKFVSEKEAVQGIKENRYYMKITIPENFSSQATTLMDDHPQPATILYEPNGDYNFIASQIGNTAVKDIKAQVSAKVTESYTENLLDNFTEVSDGLAEAGEGAGKLHDGSGDLDKGANKLKANLKKLADGTLEAKNGTEPLAKGAMALNKGAGQLNEGTSKLASGLDQLSAAGSQLLGGAAKAQQGGHQLQTGLESSLDGAKKLNAGIQSSEAGAGKLETGLKSAEQGSANLASGLKSSLDGTNQVSEGAKSLAAGLQQLASSSPELAQNPQFQKLLAASQAVAEGSAKVAAGQQQLSEGAESLHTAQKQLLGGATDLHSGQKQLLEGSGQMVQGQQQLVQGAAALNKGQTELTAGLTTFTQKLNEADGGSKALVTGTQQLLAGTTDLKGGVSKLTGGLNTLADGSKKLNDGAGDLTEGIKKLDDGSKELATKLNDASDKTSELKKTDALVDMFAKPVDSKENESRKVPNYGTGLTPYFMSLGLFVGALISTLVISLKGSAVADASGFSRFVSRSLSFTGMSLFQSVVAATIILYGLGLQVRSVPLFFLFTFVTSLAFMFIVQAVVTWFDMPGRFLIIILLILQLTTSAGTFPLELIPDWLKPLNPWLPMSHSVLGYKAVISSGNFDLMWKQAGILGIDALIFLAFTLIYFLWRGRHKQQPTDQQPLEAEAV</sequence>
<keyword evidence="4 5" id="KW-0472">Membrane</keyword>
<feature type="transmembrane region" description="Helical" evidence="5">
    <location>
        <begin position="630"/>
        <end position="654"/>
    </location>
</feature>
<evidence type="ECO:0000256" key="5">
    <source>
        <dbReference type="SAM" id="Phobius"/>
    </source>
</evidence>
<dbReference type="NCBIfam" id="TIGR03061">
    <property type="entry name" value="pip_yhgE_Nterm"/>
    <property type="match status" value="1"/>
</dbReference>
<accession>A0A919Y883</accession>
<feature type="domain" description="ABC-2 type transporter transmembrane" evidence="6">
    <location>
        <begin position="541"/>
        <end position="734"/>
    </location>
</feature>
<evidence type="ECO:0000256" key="2">
    <source>
        <dbReference type="ARBA" id="ARBA00022692"/>
    </source>
</evidence>
<dbReference type="PANTHER" id="PTHR43077:SF5">
    <property type="entry name" value="PHAGE INFECTION PROTEIN"/>
    <property type="match status" value="1"/>
</dbReference>
<feature type="transmembrane region" description="Helical" evidence="5">
    <location>
        <begin position="561"/>
        <end position="583"/>
    </location>
</feature>
<keyword evidence="8" id="KW-1185">Reference proteome</keyword>
<feature type="transmembrane region" description="Helical" evidence="5">
    <location>
        <begin position="661"/>
        <end position="680"/>
    </location>
</feature>
<feature type="transmembrane region" description="Helical" evidence="5">
    <location>
        <begin position="20"/>
        <end position="43"/>
    </location>
</feature>
<evidence type="ECO:0000313" key="7">
    <source>
        <dbReference type="EMBL" id="GIO45629.1"/>
    </source>
</evidence>
<reference evidence="7 8" key="1">
    <citation type="submission" date="2021-03" db="EMBL/GenBank/DDBJ databases">
        <title>Antimicrobial resistance genes in bacteria isolated from Japanese honey, and their potential for conferring macrolide and lincosamide resistance in the American foulbrood pathogen Paenibacillus larvae.</title>
        <authorList>
            <person name="Okamoto M."/>
            <person name="Kumagai M."/>
            <person name="Kanamori H."/>
            <person name="Takamatsu D."/>
        </authorList>
    </citation>
    <scope>NUCLEOTIDE SEQUENCE [LARGE SCALE GENOMIC DNA]</scope>
    <source>
        <strain evidence="7 8">J34TS1</strain>
    </source>
</reference>
<name>A0A919Y883_9BACL</name>
<comment type="subcellular location">
    <subcellularLocation>
        <location evidence="1">Membrane</location>
        <topology evidence="1">Multi-pass membrane protein</topology>
    </subcellularLocation>
</comment>
<dbReference type="InterPro" id="IPR013525">
    <property type="entry name" value="ABC2_TM"/>
</dbReference>
<organism evidence="7 8">
    <name type="scientific">Paenibacillus azoreducens</name>
    <dbReference type="NCBI Taxonomy" id="116718"/>
    <lineage>
        <taxon>Bacteria</taxon>
        <taxon>Bacillati</taxon>
        <taxon>Bacillota</taxon>
        <taxon>Bacilli</taxon>
        <taxon>Bacillales</taxon>
        <taxon>Paenibacillaceae</taxon>
        <taxon>Paenibacillus</taxon>
    </lineage>
</organism>
<evidence type="ECO:0000256" key="3">
    <source>
        <dbReference type="ARBA" id="ARBA00022989"/>
    </source>
</evidence>
<dbReference type="Pfam" id="PF12698">
    <property type="entry name" value="ABC2_membrane_3"/>
    <property type="match status" value="2"/>
</dbReference>
<dbReference type="NCBIfam" id="TIGR03062">
    <property type="entry name" value="pip_yhgE_Cterm"/>
    <property type="match status" value="1"/>
</dbReference>
<gene>
    <name evidence="7" type="primary">yhgE</name>
    <name evidence="7" type="ORF">J34TS1_03940</name>
</gene>
<dbReference type="NCBIfam" id="TIGR03057">
    <property type="entry name" value="xxxLxxG_by_4"/>
    <property type="match status" value="3"/>
</dbReference>
<dbReference type="Gene3D" id="3.40.1710.10">
    <property type="entry name" value="abc type-2 transporter like domain"/>
    <property type="match status" value="1"/>
</dbReference>
<comment type="caution">
    <text evidence="7">The sequence shown here is derived from an EMBL/GenBank/DDBJ whole genome shotgun (WGS) entry which is preliminary data.</text>
</comment>
<dbReference type="InterPro" id="IPR051328">
    <property type="entry name" value="T7SS_ABC-Transporter"/>
</dbReference>
<feature type="transmembrane region" description="Helical" evidence="5">
    <location>
        <begin position="719"/>
        <end position="739"/>
    </location>
</feature>
<dbReference type="Proteomes" id="UP000682811">
    <property type="component" value="Unassembled WGS sequence"/>
</dbReference>